<protein>
    <submittedName>
        <fullName evidence="1">Uncharacterized protein</fullName>
    </submittedName>
</protein>
<dbReference type="AlphaFoldDB" id="A0A2P2NXL1"/>
<proteinExistence type="predicted"/>
<name>A0A2P2NXL1_RHIMU</name>
<reference evidence="1" key="1">
    <citation type="submission" date="2018-02" db="EMBL/GenBank/DDBJ databases">
        <title>Rhizophora mucronata_Transcriptome.</title>
        <authorList>
            <person name="Meera S.P."/>
            <person name="Sreeshan A."/>
            <person name="Augustine A."/>
        </authorList>
    </citation>
    <scope>NUCLEOTIDE SEQUENCE</scope>
    <source>
        <tissue evidence="1">Leaf</tissue>
    </source>
</reference>
<sequence length="35" mass="4391">MFLLYNKSRENWILSKFWHAKFRRSPFIALLIYNS</sequence>
<dbReference type="EMBL" id="GGEC01066721">
    <property type="protein sequence ID" value="MBX47205.1"/>
    <property type="molecule type" value="Transcribed_RNA"/>
</dbReference>
<evidence type="ECO:0000313" key="1">
    <source>
        <dbReference type="EMBL" id="MBX47205.1"/>
    </source>
</evidence>
<accession>A0A2P2NXL1</accession>
<organism evidence="1">
    <name type="scientific">Rhizophora mucronata</name>
    <name type="common">Asiatic mangrove</name>
    <dbReference type="NCBI Taxonomy" id="61149"/>
    <lineage>
        <taxon>Eukaryota</taxon>
        <taxon>Viridiplantae</taxon>
        <taxon>Streptophyta</taxon>
        <taxon>Embryophyta</taxon>
        <taxon>Tracheophyta</taxon>
        <taxon>Spermatophyta</taxon>
        <taxon>Magnoliopsida</taxon>
        <taxon>eudicotyledons</taxon>
        <taxon>Gunneridae</taxon>
        <taxon>Pentapetalae</taxon>
        <taxon>rosids</taxon>
        <taxon>fabids</taxon>
        <taxon>Malpighiales</taxon>
        <taxon>Rhizophoraceae</taxon>
        <taxon>Rhizophora</taxon>
    </lineage>
</organism>